<reference evidence="2 3" key="1">
    <citation type="journal article" date="2024" name="Nat. Commun.">
        <title>Phylogenomics reveals the evolutionary origins of lichenization in chlorophyte algae.</title>
        <authorList>
            <person name="Puginier C."/>
            <person name="Libourel C."/>
            <person name="Otte J."/>
            <person name="Skaloud P."/>
            <person name="Haon M."/>
            <person name="Grisel S."/>
            <person name="Petersen M."/>
            <person name="Berrin J.G."/>
            <person name="Delaux P.M."/>
            <person name="Dal Grande F."/>
            <person name="Keller J."/>
        </authorList>
    </citation>
    <scope>NUCLEOTIDE SEQUENCE [LARGE SCALE GENOMIC DNA]</scope>
    <source>
        <strain evidence="2 3">SAG 2523</strain>
    </source>
</reference>
<feature type="region of interest" description="Disordered" evidence="1">
    <location>
        <begin position="217"/>
        <end position="241"/>
    </location>
</feature>
<protein>
    <submittedName>
        <fullName evidence="2">Uncharacterized protein</fullName>
    </submittedName>
</protein>
<name>A0AAW1T6H6_9CHLO</name>
<evidence type="ECO:0000313" key="3">
    <source>
        <dbReference type="Proteomes" id="UP001485043"/>
    </source>
</evidence>
<accession>A0AAW1T6H6</accession>
<sequence length="264" mass="27968">MLAEFGGRASFEELILEDGELRWNRMENLLRESRKSMDFDASQLWLLLDWLVSDQGRSIRGPLVSDLVRLLDASTAESVRQRARAAGAGSGLVDRLVPTHAADHETAQRATMLWGSLQQQLVNAGIPVSSLPGNNAGGASRPGDMGKAFTQLSTTLSRAWPRLQAALRQPGAREMQAAISTGLTQRAAARFVQLIFGPRPDPAAGQSAQDRLVASNQAANGVSRAQGPSVTVSPGGQAQMGAPTAVVAVTSLTAMPSTSASRMR</sequence>
<evidence type="ECO:0000256" key="1">
    <source>
        <dbReference type="SAM" id="MobiDB-lite"/>
    </source>
</evidence>
<organism evidence="2 3">
    <name type="scientific">Apatococcus fuscideae</name>
    <dbReference type="NCBI Taxonomy" id="2026836"/>
    <lineage>
        <taxon>Eukaryota</taxon>
        <taxon>Viridiplantae</taxon>
        <taxon>Chlorophyta</taxon>
        <taxon>core chlorophytes</taxon>
        <taxon>Trebouxiophyceae</taxon>
        <taxon>Chlorellales</taxon>
        <taxon>Chlorellaceae</taxon>
        <taxon>Apatococcus</taxon>
    </lineage>
</organism>
<dbReference type="AlphaFoldDB" id="A0AAW1T6H6"/>
<evidence type="ECO:0000313" key="2">
    <source>
        <dbReference type="EMBL" id="KAK9864260.1"/>
    </source>
</evidence>
<proteinExistence type="predicted"/>
<dbReference type="EMBL" id="JALJOV010000374">
    <property type="protein sequence ID" value="KAK9864260.1"/>
    <property type="molecule type" value="Genomic_DNA"/>
</dbReference>
<comment type="caution">
    <text evidence="2">The sequence shown here is derived from an EMBL/GenBank/DDBJ whole genome shotgun (WGS) entry which is preliminary data.</text>
</comment>
<gene>
    <name evidence="2" type="ORF">WJX84_003377</name>
</gene>
<feature type="compositionally biased region" description="Polar residues" evidence="1">
    <location>
        <begin position="226"/>
        <end position="236"/>
    </location>
</feature>
<keyword evidence="3" id="KW-1185">Reference proteome</keyword>
<dbReference type="Proteomes" id="UP001485043">
    <property type="component" value="Unassembled WGS sequence"/>
</dbReference>